<dbReference type="EMBL" id="JABWRZ020000003">
    <property type="protein sequence ID" value="MBV4493357.1"/>
    <property type="molecule type" value="Genomic_DNA"/>
</dbReference>
<gene>
    <name evidence="1" type="ORF">HU760_022510</name>
</gene>
<accession>A0ABS6QH83</accession>
<dbReference type="RefSeq" id="WP_186678071.1">
    <property type="nucleotide sequence ID" value="NZ_JABWRZ020000003.1"/>
</dbReference>
<sequence>MNLINAFKNSTPNVKLEHGDGGITCISTLGQTEHEYVYSDVLVFSEWFSDIESATFSLLCRNGTSISIAFFYFDANKTKIDSKIHPSNQMISFNPPEGTVYFRLALRVYGPTEDLLIAMPSGNNESVLAMMTAYNSFNYCAPEIEKKASFCNKTPLILLETLFCDTETNISAITKYLSYFKGLIGLVAKQDYKNFAWLIHVSSDKGRAIDEIRKSIERLQLQGNTILNIYDHPADGYKNEHETHIDRLRRPNSTYPELREKIFTSALSAAGIAPEKISPEQLLIRVAIDDDDFISPHYFSKIVELAVQEAKDLDEENPQTVIGINRIWTTYLTPGGNSVVHDVVFSRMMTGCKFSVGRGMIPLTPYAIHERFEDVQNIAGRSIPHKIFKLEKPIFSYNRHGGNYSNQNKKSYYDEHIGTYQFKNHEELITFIENF</sequence>
<organism evidence="1 2">
    <name type="scientific">Pseudomonas oryzicola</name>
    <dbReference type="NCBI Taxonomy" id="485876"/>
    <lineage>
        <taxon>Bacteria</taxon>
        <taxon>Pseudomonadati</taxon>
        <taxon>Pseudomonadota</taxon>
        <taxon>Gammaproteobacteria</taxon>
        <taxon>Pseudomonadales</taxon>
        <taxon>Pseudomonadaceae</taxon>
        <taxon>Pseudomonas</taxon>
    </lineage>
</organism>
<evidence type="ECO:0000313" key="1">
    <source>
        <dbReference type="EMBL" id="MBV4493357.1"/>
    </source>
</evidence>
<comment type="caution">
    <text evidence="1">The sequence shown here is derived from an EMBL/GenBank/DDBJ whole genome shotgun (WGS) entry which is preliminary data.</text>
</comment>
<keyword evidence="2" id="KW-1185">Reference proteome</keyword>
<name>A0ABS6QH83_9PSED</name>
<dbReference type="Proteomes" id="UP000609530">
    <property type="component" value="Unassembled WGS sequence"/>
</dbReference>
<evidence type="ECO:0000313" key="2">
    <source>
        <dbReference type="Proteomes" id="UP000609530"/>
    </source>
</evidence>
<reference evidence="1 2" key="1">
    <citation type="journal article" date="2020" name="Microorganisms">
        <title>Reliable Identification of Environmental Pseudomonas Isolates Using the rpoD Gene.</title>
        <authorList>
            <consortium name="The Broad Institute Genome Sequencing Platform"/>
            <person name="Girard L."/>
            <person name="Lood C."/>
            <person name="Rokni-Zadeh H."/>
            <person name="van Noort V."/>
            <person name="Lavigne R."/>
            <person name="De Mot R."/>
        </authorList>
    </citation>
    <scope>NUCLEOTIDE SEQUENCE [LARGE SCALE GENOMIC DNA]</scope>
    <source>
        <strain evidence="1 2">RD9SR1</strain>
    </source>
</reference>
<protein>
    <submittedName>
        <fullName evidence="1">Uncharacterized protein</fullName>
    </submittedName>
</protein>
<proteinExistence type="predicted"/>